<dbReference type="InterPro" id="IPR000595">
    <property type="entry name" value="cNMP-bd_dom"/>
</dbReference>
<feature type="transmembrane region" description="Helical" evidence="13">
    <location>
        <begin position="211"/>
        <end position="233"/>
    </location>
</feature>
<feature type="domain" description="Cyclic nucleotide-binding" evidence="14">
    <location>
        <begin position="507"/>
        <end position="550"/>
    </location>
</feature>
<dbReference type="InterPro" id="IPR014710">
    <property type="entry name" value="RmlC-like_jellyroll"/>
</dbReference>
<keyword evidence="9" id="KW-0406">Ion transport</keyword>
<accession>A0A830HFV8</accession>
<evidence type="ECO:0000256" key="8">
    <source>
        <dbReference type="ARBA" id="ARBA00022989"/>
    </source>
</evidence>
<comment type="subcellular location">
    <subcellularLocation>
        <location evidence="1">Membrane</location>
        <topology evidence="1">Multi-pass membrane protein</topology>
    </subcellularLocation>
</comment>
<feature type="region of interest" description="Disordered" evidence="12">
    <location>
        <begin position="1"/>
        <end position="109"/>
    </location>
</feature>
<evidence type="ECO:0000256" key="5">
    <source>
        <dbReference type="ARBA" id="ARBA00022826"/>
    </source>
</evidence>
<dbReference type="OrthoDB" id="2019079at2759"/>
<dbReference type="GO" id="GO:0005249">
    <property type="term" value="F:voltage-gated potassium channel activity"/>
    <property type="evidence" value="ECO:0007669"/>
    <property type="project" value="InterPro"/>
</dbReference>
<dbReference type="GO" id="GO:0005886">
    <property type="term" value="C:plasma membrane"/>
    <property type="evidence" value="ECO:0007669"/>
    <property type="project" value="TreeGrafter"/>
</dbReference>
<evidence type="ECO:0000313" key="15">
    <source>
        <dbReference type="EMBL" id="GHP05688.1"/>
    </source>
</evidence>
<sequence length="813" mass="93192">MNITSSAFANEEVMGANSRARASSRATRQPSAAPTSNNVLKGRDRRQTVGQWSQEGPQPLHEQEPGDVTVSSKSVVLKSITKPSAKPPPDQRERYNGEGREKRDSRDKRFSTMFSRRDVELRAKDIFANADAESLMDGDEWKRTEAHGASYPVSKLNSFLGQSWSKSGVLDPSSSFMVRWDFLTTLCLLFTIFVTPYEVSFLETKLNELFWINRVVDFVFIVDIFITMHLTYVDPTNGKWVTSLKRIRERYIRSTFTLDVISVLPFDIIGVAAESKQLNDLKILRVVKLFKLAKLMRIIRAGRLLRQIENSYPINYGVMQLVGFLISVLIAGHWLACMFRMTVTLTTDDVTQDENWILRMTQQGELPENATAYDHYVVAYYWAIMTMTTIGYGDVPITSTSERTAAIVGMMLGTAFYTYIIGAVTGIVTTLNMSHREFYQRCDGVNRFCQAYKLPNTMRHKLREYFRYKHSKTGLYDYHGLLEEMSPGLQREVAIITQMHWVKSLRFFKDCDHAFLTDVVMVMNHVHFPQGEVFIEPGDPPTHMYVIVSGIAMHEGRVFCSWGLIGEDMVHSSRKREGKARALTFVNAFELTKDNLEVCFERHPTDAKRVRKRAAYAGIRVEFLAFAKAKRLFDDARAHGAVDVVAYVMRSHYNRDGSTMWTASEGKKPITNRELHHLSRLADDDNRMIAALKIQRKVKKWRKQTRARLENEKDVEKIYQFPAWVTRTAQMLSKFDGKDHVDGLFRRHANLTHQIALHQNSFAQKLNHRLNAVSELQESHEKLRKALSLLLRQSGVDPSTVWQEEEGVSKSSA</sequence>
<keyword evidence="10 13" id="KW-0472">Membrane</keyword>
<evidence type="ECO:0000256" key="13">
    <source>
        <dbReference type="SAM" id="Phobius"/>
    </source>
</evidence>
<dbReference type="SUPFAM" id="SSF81324">
    <property type="entry name" value="Voltage-gated potassium channels"/>
    <property type="match status" value="1"/>
</dbReference>
<dbReference type="GO" id="GO:0042391">
    <property type="term" value="P:regulation of membrane potential"/>
    <property type="evidence" value="ECO:0007669"/>
    <property type="project" value="TreeGrafter"/>
</dbReference>
<feature type="compositionally biased region" description="Low complexity" evidence="12">
    <location>
        <begin position="16"/>
        <end position="33"/>
    </location>
</feature>
<dbReference type="SUPFAM" id="SSF51206">
    <property type="entry name" value="cAMP-binding domain-like"/>
    <property type="match status" value="1"/>
</dbReference>
<feature type="compositionally biased region" description="Basic and acidic residues" evidence="12">
    <location>
        <begin position="89"/>
        <end position="109"/>
    </location>
</feature>
<evidence type="ECO:0000256" key="10">
    <source>
        <dbReference type="ARBA" id="ARBA00023136"/>
    </source>
</evidence>
<dbReference type="PROSITE" id="PS50042">
    <property type="entry name" value="CNMP_BINDING_3"/>
    <property type="match status" value="1"/>
</dbReference>
<keyword evidence="4 13" id="KW-0812">Transmembrane</keyword>
<dbReference type="Gene3D" id="1.10.287.630">
    <property type="entry name" value="Helix hairpin bin"/>
    <property type="match status" value="1"/>
</dbReference>
<dbReference type="GO" id="GO:0034702">
    <property type="term" value="C:monoatomic ion channel complex"/>
    <property type="evidence" value="ECO:0007669"/>
    <property type="project" value="UniProtKB-KW"/>
</dbReference>
<reference evidence="15" key="1">
    <citation type="submission" date="2020-10" db="EMBL/GenBank/DDBJ databases">
        <title>Unveiling of a novel bifunctional photoreceptor, Dualchrome1, isolated from a cosmopolitan green alga.</title>
        <authorList>
            <person name="Suzuki S."/>
            <person name="Kawachi M."/>
        </authorList>
    </citation>
    <scope>NUCLEOTIDE SEQUENCE</scope>
    <source>
        <strain evidence="15">NIES 2893</strain>
    </source>
</reference>
<dbReference type="PRINTS" id="PR01463">
    <property type="entry name" value="EAGCHANLFMLY"/>
</dbReference>
<feature type="transmembrane region" description="Helical" evidence="13">
    <location>
        <begin position="405"/>
        <end position="431"/>
    </location>
</feature>
<feature type="compositionally biased region" description="Low complexity" evidence="12">
    <location>
        <begin position="68"/>
        <end position="82"/>
    </location>
</feature>
<evidence type="ECO:0000256" key="3">
    <source>
        <dbReference type="ARBA" id="ARBA00022538"/>
    </source>
</evidence>
<keyword evidence="3" id="KW-0633">Potassium transport</keyword>
<feature type="transmembrane region" description="Helical" evidence="13">
    <location>
        <begin position="376"/>
        <end position="393"/>
    </location>
</feature>
<evidence type="ECO:0000256" key="6">
    <source>
        <dbReference type="ARBA" id="ARBA00022882"/>
    </source>
</evidence>
<dbReference type="CDD" id="cd00038">
    <property type="entry name" value="CAP_ED"/>
    <property type="match status" value="1"/>
</dbReference>
<feature type="transmembrane region" description="Helical" evidence="13">
    <location>
        <begin position="180"/>
        <end position="199"/>
    </location>
</feature>
<keyword evidence="6" id="KW-0851">Voltage-gated channel</keyword>
<evidence type="ECO:0000256" key="11">
    <source>
        <dbReference type="ARBA" id="ARBA00023303"/>
    </source>
</evidence>
<dbReference type="PANTHER" id="PTHR10217:SF435">
    <property type="entry name" value="POTASSIUM VOLTAGE-GATED CHANNEL PROTEIN EAG"/>
    <property type="match status" value="1"/>
</dbReference>
<evidence type="ECO:0000259" key="14">
    <source>
        <dbReference type="PROSITE" id="PS50042"/>
    </source>
</evidence>
<comment type="caution">
    <text evidence="15">The sequence shown here is derived from an EMBL/GenBank/DDBJ whole genome shotgun (WGS) entry which is preliminary data.</text>
</comment>
<feature type="transmembrane region" description="Helical" evidence="13">
    <location>
        <begin position="254"/>
        <end position="273"/>
    </location>
</feature>
<dbReference type="InterPro" id="IPR050818">
    <property type="entry name" value="KCNH_animal-type"/>
</dbReference>
<dbReference type="InterPro" id="IPR018490">
    <property type="entry name" value="cNMP-bd_dom_sf"/>
</dbReference>
<keyword evidence="7" id="KW-0630">Potassium</keyword>
<evidence type="ECO:0000313" key="16">
    <source>
        <dbReference type="Proteomes" id="UP000660262"/>
    </source>
</evidence>
<evidence type="ECO:0000256" key="7">
    <source>
        <dbReference type="ARBA" id="ARBA00022958"/>
    </source>
</evidence>
<keyword evidence="5" id="KW-0631">Potassium channel</keyword>
<dbReference type="PANTHER" id="PTHR10217">
    <property type="entry name" value="VOLTAGE AND LIGAND GATED POTASSIUM CHANNEL"/>
    <property type="match status" value="1"/>
</dbReference>
<dbReference type="EMBL" id="BNJQ01000010">
    <property type="protein sequence ID" value="GHP05688.1"/>
    <property type="molecule type" value="Genomic_DNA"/>
</dbReference>
<protein>
    <recommendedName>
        <fullName evidence="14">Cyclic nucleotide-binding domain-containing protein</fullName>
    </recommendedName>
</protein>
<dbReference type="Proteomes" id="UP000660262">
    <property type="component" value="Unassembled WGS sequence"/>
</dbReference>
<dbReference type="InterPro" id="IPR003938">
    <property type="entry name" value="K_chnl_volt-dep_EAG/ELK/ERG"/>
</dbReference>
<keyword evidence="16" id="KW-1185">Reference proteome</keyword>
<evidence type="ECO:0000256" key="4">
    <source>
        <dbReference type="ARBA" id="ARBA00022692"/>
    </source>
</evidence>
<organism evidence="15 16">
    <name type="scientific">Pycnococcus provasolii</name>
    <dbReference type="NCBI Taxonomy" id="41880"/>
    <lineage>
        <taxon>Eukaryota</taxon>
        <taxon>Viridiplantae</taxon>
        <taxon>Chlorophyta</taxon>
        <taxon>Pseudoscourfieldiophyceae</taxon>
        <taxon>Pseudoscourfieldiales</taxon>
        <taxon>Pycnococcaceae</taxon>
        <taxon>Pycnococcus</taxon>
    </lineage>
</organism>
<name>A0A830HFV8_9CHLO</name>
<keyword evidence="2" id="KW-0813">Transport</keyword>
<proteinExistence type="predicted"/>
<keyword evidence="8 13" id="KW-1133">Transmembrane helix</keyword>
<dbReference type="Gene3D" id="2.60.120.10">
    <property type="entry name" value="Jelly Rolls"/>
    <property type="match status" value="1"/>
</dbReference>
<keyword evidence="11" id="KW-0407">Ion channel</keyword>
<feature type="transmembrane region" description="Helical" evidence="13">
    <location>
        <begin position="314"/>
        <end position="336"/>
    </location>
</feature>
<evidence type="ECO:0000256" key="9">
    <source>
        <dbReference type="ARBA" id="ARBA00023065"/>
    </source>
</evidence>
<evidence type="ECO:0000256" key="12">
    <source>
        <dbReference type="SAM" id="MobiDB-lite"/>
    </source>
</evidence>
<dbReference type="FunFam" id="1.10.287.70:FF:000123">
    <property type="entry name" value="Potassium channel KAT3"/>
    <property type="match status" value="1"/>
</dbReference>
<dbReference type="Gene3D" id="1.10.287.70">
    <property type="match status" value="1"/>
</dbReference>
<dbReference type="Pfam" id="PF00520">
    <property type="entry name" value="Ion_trans"/>
    <property type="match status" value="1"/>
</dbReference>
<evidence type="ECO:0000256" key="1">
    <source>
        <dbReference type="ARBA" id="ARBA00004141"/>
    </source>
</evidence>
<evidence type="ECO:0000256" key="2">
    <source>
        <dbReference type="ARBA" id="ARBA00022448"/>
    </source>
</evidence>
<dbReference type="AlphaFoldDB" id="A0A830HFV8"/>
<gene>
    <name evidence="15" type="ORF">PPROV_000443800</name>
</gene>
<dbReference type="InterPro" id="IPR005821">
    <property type="entry name" value="Ion_trans_dom"/>
</dbReference>